<keyword evidence="3" id="KW-1185">Reference proteome</keyword>
<dbReference type="EMBL" id="CM001439">
    <property type="protein sequence ID" value="EHR48386.1"/>
    <property type="molecule type" value="Genomic_DNA"/>
</dbReference>
<dbReference type="Gene3D" id="1.10.260.40">
    <property type="entry name" value="lambda repressor-like DNA-binding domains"/>
    <property type="match status" value="1"/>
</dbReference>
<evidence type="ECO:0000259" key="1">
    <source>
        <dbReference type="PROSITE" id="PS50943"/>
    </source>
</evidence>
<gene>
    <name evidence="2" type="ORF">SacmaDRAFT_0070</name>
</gene>
<dbReference type="GO" id="GO:0003677">
    <property type="term" value="F:DNA binding"/>
    <property type="evidence" value="ECO:0007669"/>
    <property type="project" value="InterPro"/>
</dbReference>
<dbReference type="AlphaFoldDB" id="H5WXB2"/>
<dbReference type="InterPro" id="IPR001387">
    <property type="entry name" value="Cro/C1-type_HTH"/>
</dbReference>
<dbReference type="CDD" id="cd00093">
    <property type="entry name" value="HTH_XRE"/>
    <property type="match status" value="1"/>
</dbReference>
<feature type="domain" description="HTH cro/C1-type" evidence="1">
    <location>
        <begin position="61"/>
        <end position="115"/>
    </location>
</feature>
<organism evidence="2 3">
    <name type="scientific">Saccharomonospora marina XMU15</name>
    <dbReference type="NCBI Taxonomy" id="882083"/>
    <lineage>
        <taxon>Bacteria</taxon>
        <taxon>Bacillati</taxon>
        <taxon>Actinomycetota</taxon>
        <taxon>Actinomycetes</taxon>
        <taxon>Pseudonocardiales</taxon>
        <taxon>Pseudonocardiaceae</taxon>
        <taxon>Saccharomonospora</taxon>
    </lineage>
</organism>
<protein>
    <submittedName>
        <fullName evidence="2">Putative transcriptional regulator</fullName>
    </submittedName>
</protein>
<dbReference type="STRING" id="882083.SacmaDRAFT_0070"/>
<dbReference type="Proteomes" id="UP000004926">
    <property type="component" value="Chromosome"/>
</dbReference>
<dbReference type="InterPro" id="IPR010982">
    <property type="entry name" value="Lambda_DNA-bd_dom_sf"/>
</dbReference>
<dbReference type="eggNOG" id="COG0457">
    <property type="taxonomic scope" value="Bacteria"/>
</dbReference>
<dbReference type="HOGENOM" id="CLU_029927_7_1_11"/>
<dbReference type="PROSITE" id="PS50943">
    <property type="entry name" value="HTH_CROC1"/>
    <property type="match status" value="1"/>
</dbReference>
<dbReference type="SUPFAM" id="SSF47413">
    <property type="entry name" value="lambda repressor-like DNA-binding domains"/>
    <property type="match status" value="1"/>
</dbReference>
<dbReference type="eggNOG" id="COG3620">
    <property type="taxonomic scope" value="Bacteria"/>
</dbReference>
<proteinExistence type="predicted"/>
<accession>H5WXB2</accession>
<evidence type="ECO:0000313" key="3">
    <source>
        <dbReference type="Proteomes" id="UP000004926"/>
    </source>
</evidence>
<dbReference type="SMART" id="SM00530">
    <property type="entry name" value="HTH_XRE"/>
    <property type="match status" value="1"/>
</dbReference>
<dbReference type="Pfam" id="PF13560">
    <property type="entry name" value="HTH_31"/>
    <property type="match status" value="1"/>
</dbReference>
<evidence type="ECO:0000313" key="2">
    <source>
        <dbReference type="EMBL" id="EHR48386.1"/>
    </source>
</evidence>
<name>H5WXB2_9PSEU</name>
<dbReference type="OrthoDB" id="3428567at2"/>
<sequence length="521" mass="56790">MLLNEQKGSSYACFPVTPLIRRPAGLLVSCGPSLDLAKRRREYQGRSSRTGTSMAARRDGLARRRAAMGFTQDTLAERLGLERSTVGRWERGTGTPQPWNQPDLAKALDLSRDALAALLGPDQLASPPAGRTSELEVARDVAAAFNWPDWHHAGQASVLEPPWSITGTMQVLHEVAGGTMDRRGFLIITGAALAGVADRWGSALTGVLPPTTVALPEQRDPRLSATVLDRLDHRLADLRQLDDEFGGRELHQLAVAEFNWLTRLADQADYSTSAGQRLFSLVTEAARLCGWLHFDAAHHAAAQSYYVAALRSSASANDSLTGAHVLACMSFQATLTGHHQEAIALIDAAEDRTKHTATPRLRALLASRKARAYAKAGDAASCGHALNDAERRLDATTSQNPEPDWIYFFDESELAAQAAACWVDLRQPAKARPLIDNALSSMNPQYVRDRTIYHVRSAEAHLHANDLDLACDDLHTAADLAAHTGSVRSIHTIREARRAMSHHDREARVQKLDLHLADLAA</sequence>
<reference evidence="2 3" key="1">
    <citation type="journal article" date="2012" name="Stand. Genomic Sci.">
        <title>Genome sequence of the ocean sediment bacterium Saccharomonospora marina type strain (XMU15(T)).</title>
        <authorList>
            <person name="Klenk H.P."/>
            <person name="Lu M."/>
            <person name="Lucas S."/>
            <person name="Lapidus A."/>
            <person name="Copeland A."/>
            <person name="Pitluck S."/>
            <person name="Goodwin L.A."/>
            <person name="Han C."/>
            <person name="Tapia R."/>
            <person name="Brambilla E.M."/>
            <person name="Potter G."/>
            <person name="Land M."/>
            <person name="Ivanova N."/>
            <person name="Rohde M."/>
            <person name="Goker M."/>
            <person name="Detter J.C."/>
            <person name="Li W.J."/>
            <person name="Kyrpides N.C."/>
            <person name="Woyke T."/>
        </authorList>
    </citation>
    <scope>NUCLEOTIDE SEQUENCE [LARGE SCALE GENOMIC DNA]</scope>
    <source>
        <strain evidence="2 3">XMU15</strain>
    </source>
</reference>